<keyword evidence="1" id="KW-0472">Membrane</keyword>
<proteinExistence type="predicted"/>
<name>A0A8S1IKK6_9CHLO</name>
<keyword evidence="1" id="KW-1133">Transmembrane helix</keyword>
<reference evidence="3" key="1">
    <citation type="submission" date="2020-12" db="EMBL/GenBank/DDBJ databases">
        <authorList>
            <person name="Iha C."/>
        </authorList>
    </citation>
    <scope>NUCLEOTIDE SEQUENCE</scope>
</reference>
<organism evidence="3 4">
    <name type="scientific">Ostreobium quekettii</name>
    <dbReference type="NCBI Taxonomy" id="121088"/>
    <lineage>
        <taxon>Eukaryota</taxon>
        <taxon>Viridiplantae</taxon>
        <taxon>Chlorophyta</taxon>
        <taxon>core chlorophytes</taxon>
        <taxon>Ulvophyceae</taxon>
        <taxon>TCBD clade</taxon>
        <taxon>Bryopsidales</taxon>
        <taxon>Ostreobineae</taxon>
        <taxon>Ostreobiaceae</taxon>
        <taxon>Ostreobium</taxon>
    </lineage>
</organism>
<protein>
    <submittedName>
        <fullName evidence="3">Uncharacterized protein</fullName>
    </submittedName>
</protein>
<sequence length="460" mass="51452">MYLNTPSAPWRVFVLLLLCATAGSESTSDGDNDEVRLCSLGWGINAFTLFVQFCLLFIVSVDHTFPPSRVMAWMGGWASALMSACWKSAKSICKCRAARFKDLLDEARANEKRALDLQRLVSEGAPYLVERSNDWVSVSPPGDISSVRLYLIRGMYLDGKHLESSDAQSHALIFENRTQDAKPFLHQGGIALQGVKSLGSLLLHLVMIVNALLAVSNTAGAALWLVKLPSVVGAAYATSRLGTKALVLGICQWLYSRFPTGLYLLEGADLEYVQARCKYMKLQNIWKLTDLYGETIEGGKCTWWLIEDIGPGTSWGKIQCHVRRGDMLWSKAPYLIEGFFSYPYLVPGTCAFIGYCVFSWPYCWIAAPFLLMLAVRNNWLRAGLLRESTIKSTTFLMGALLWFVFGMVLVMFYDMFIVAAGFLYTGVPYWEAVKRTYDAGDTECVLRDRFTTAAEFLTLH</sequence>
<accession>A0A8S1IKK6</accession>
<keyword evidence="4" id="KW-1185">Reference proteome</keyword>
<evidence type="ECO:0000313" key="3">
    <source>
        <dbReference type="EMBL" id="CAD7694890.1"/>
    </source>
</evidence>
<dbReference type="AlphaFoldDB" id="A0A8S1IKK6"/>
<feature type="chain" id="PRO_5035853384" evidence="2">
    <location>
        <begin position="27"/>
        <end position="460"/>
    </location>
</feature>
<keyword evidence="2" id="KW-0732">Signal</keyword>
<evidence type="ECO:0000313" key="4">
    <source>
        <dbReference type="Proteomes" id="UP000708148"/>
    </source>
</evidence>
<evidence type="ECO:0000256" key="1">
    <source>
        <dbReference type="SAM" id="Phobius"/>
    </source>
</evidence>
<gene>
    <name evidence="3" type="ORF">OSTQU699_LOCUS250</name>
</gene>
<evidence type="ECO:0000256" key="2">
    <source>
        <dbReference type="SAM" id="SignalP"/>
    </source>
</evidence>
<feature type="transmembrane region" description="Helical" evidence="1">
    <location>
        <begin position="40"/>
        <end position="61"/>
    </location>
</feature>
<dbReference type="Proteomes" id="UP000708148">
    <property type="component" value="Unassembled WGS sequence"/>
</dbReference>
<comment type="caution">
    <text evidence="3">The sequence shown here is derived from an EMBL/GenBank/DDBJ whole genome shotgun (WGS) entry which is preliminary data.</text>
</comment>
<feature type="transmembrane region" description="Helical" evidence="1">
    <location>
        <begin position="352"/>
        <end position="375"/>
    </location>
</feature>
<dbReference type="EMBL" id="CAJHUC010000280">
    <property type="protein sequence ID" value="CAD7694890.1"/>
    <property type="molecule type" value="Genomic_DNA"/>
</dbReference>
<feature type="signal peptide" evidence="2">
    <location>
        <begin position="1"/>
        <end position="26"/>
    </location>
</feature>
<keyword evidence="1" id="KW-0812">Transmembrane</keyword>
<feature type="transmembrane region" description="Helical" evidence="1">
    <location>
        <begin position="201"/>
        <end position="226"/>
    </location>
</feature>
<feature type="transmembrane region" description="Helical" evidence="1">
    <location>
        <begin position="395"/>
        <end position="424"/>
    </location>
</feature>